<gene>
    <name evidence="1" type="ORF">K1X15_10645</name>
</gene>
<keyword evidence="2" id="KW-1185">Reference proteome</keyword>
<evidence type="ECO:0000313" key="1">
    <source>
        <dbReference type="EMBL" id="QYO75128.1"/>
    </source>
</evidence>
<accession>A0ABX8W8D6</accession>
<sequence>MTDQIYNFSDLTPVELELLAKLMRAHRIQPPASAQRIKWGLLWLSGAVIDYADRLDPTPDAPETNYPWPYRPIYDACTSLFNKIDTYDPHHIEVLTAAIAYLLWAEVNRPEEVTFIHEHLGSPFILGPGETIEDLLSRPAPVFDLKRYNDFVPTREDQEAIPLYRDAFARALSAVG</sequence>
<evidence type="ECO:0000313" key="2">
    <source>
        <dbReference type="Proteomes" id="UP000825799"/>
    </source>
</evidence>
<dbReference type="EMBL" id="CP080590">
    <property type="protein sequence ID" value="QYO75128.1"/>
    <property type="molecule type" value="Genomic_DNA"/>
</dbReference>
<organism evidence="1 2">
    <name type="scientific">Devosia salina</name>
    <dbReference type="NCBI Taxonomy" id="2860336"/>
    <lineage>
        <taxon>Bacteria</taxon>
        <taxon>Pseudomonadati</taxon>
        <taxon>Pseudomonadota</taxon>
        <taxon>Alphaproteobacteria</taxon>
        <taxon>Hyphomicrobiales</taxon>
        <taxon>Devosiaceae</taxon>
        <taxon>Devosia</taxon>
    </lineage>
</organism>
<reference evidence="1 2" key="1">
    <citation type="submission" date="2021-08" db="EMBL/GenBank/DDBJ databases">
        <title>Devosia salina sp. nov., isolated from the South China Sea sediment.</title>
        <authorList>
            <person name="Zhou Z."/>
        </authorList>
    </citation>
    <scope>NUCLEOTIDE SEQUENCE [LARGE SCALE GENOMIC DNA]</scope>
    <source>
        <strain evidence="1 2">SCS-3</strain>
    </source>
</reference>
<proteinExistence type="predicted"/>
<dbReference type="RefSeq" id="WP_220303592.1">
    <property type="nucleotide sequence ID" value="NZ_CP080590.1"/>
</dbReference>
<protein>
    <submittedName>
        <fullName evidence="1">Uncharacterized protein</fullName>
    </submittedName>
</protein>
<dbReference type="Proteomes" id="UP000825799">
    <property type="component" value="Chromosome"/>
</dbReference>
<name>A0ABX8W8D6_9HYPH</name>